<dbReference type="AlphaFoldDB" id="A0AAD8NJP3"/>
<dbReference type="Pfam" id="PF17801">
    <property type="entry name" value="Melibiase_C"/>
    <property type="match status" value="1"/>
</dbReference>
<evidence type="ECO:0000256" key="2">
    <source>
        <dbReference type="ARBA" id="ARBA00009743"/>
    </source>
</evidence>
<evidence type="ECO:0000256" key="5">
    <source>
        <dbReference type="ARBA" id="ARBA00022801"/>
    </source>
</evidence>
<keyword evidence="4" id="KW-0732">Signal</keyword>
<keyword evidence="7" id="KW-0326">Glycosidase</keyword>
<dbReference type="EC" id="3.2.1.22" evidence="3"/>
<dbReference type="SUPFAM" id="SSF51011">
    <property type="entry name" value="Glycosyl hydrolase domain"/>
    <property type="match status" value="1"/>
</dbReference>
<dbReference type="InterPro" id="IPR002241">
    <property type="entry name" value="Glyco_hydro_27"/>
</dbReference>
<dbReference type="GO" id="GO:0005975">
    <property type="term" value="P:carbohydrate metabolic process"/>
    <property type="evidence" value="ECO:0007669"/>
    <property type="project" value="InterPro"/>
</dbReference>
<keyword evidence="5" id="KW-0378">Hydrolase</keyword>
<dbReference type="GO" id="GO:0009505">
    <property type="term" value="C:plant-type cell wall"/>
    <property type="evidence" value="ECO:0007669"/>
    <property type="project" value="TreeGrafter"/>
</dbReference>
<gene>
    <name evidence="9" type="ORF">QVD17_37956</name>
</gene>
<proteinExistence type="inferred from homology"/>
<comment type="similarity">
    <text evidence="2">Belongs to the glycosyl hydrolase 27 family.</text>
</comment>
<sequence length="83" mass="9170">MEGDLEVWAGSLSNYRVVVLLVNRGPVSSEITAHWDDIGLPPNTAVVTRDLWLHMEWKQRPAGNLTATVASHGCKMFVLKPVS</sequence>
<name>A0AAD8NJP3_TARER</name>
<evidence type="ECO:0000256" key="6">
    <source>
        <dbReference type="ARBA" id="ARBA00023157"/>
    </source>
</evidence>
<organism evidence="9 10">
    <name type="scientific">Tagetes erecta</name>
    <name type="common">African marigold</name>
    <dbReference type="NCBI Taxonomy" id="13708"/>
    <lineage>
        <taxon>Eukaryota</taxon>
        <taxon>Viridiplantae</taxon>
        <taxon>Streptophyta</taxon>
        <taxon>Embryophyta</taxon>
        <taxon>Tracheophyta</taxon>
        <taxon>Spermatophyta</taxon>
        <taxon>Magnoliopsida</taxon>
        <taxon>eudicotyledons</taxon>
        <taxon>Gunneridae</taxon>
        <taxon>Pentapetalae</taxon>
        <taxon>asterids</taxon>
        <taxon>campanulids</taxon>
        <taxon>Asterales</taxon>
        <taxon>Asteraceae</taxon>
        <taxon>Asteroideae</taxon>
        <taxon>Heliantheae alliance</taxon>
        <taxon>Tageteae</taxon>
        <taxon>Tagetes</taxon>
    </lineage>
</organism>
<dbReference type="GO" id="GO:0004557">
    <property type="term" value="F:alpha-galactosidase activity"/>
    <property type="evidence" value="ECO:0007669"/>
    <property type="project" value="UniProtKB-EC"/>
</dbReference>
<keyword evidence="6" id="KW-1015">Disulfide bond</keyword>
<keyword evidence="10" id="KW-1185">Reference proteome</keyword>
<dbReference type="PANTHER" id="PTHR11452">
    <property type="entry name" value="ALPHA-GALACTOSIDASE/ALPHA-N-ACETYLGALACTOSAMINIDASE"/>
    <property type="match status" value="1"/>
</dbReference>
<dbReference type="PANTHER" id="PTHR11452:SF80">
    <property type="entry name" value="ALPHA-GALACTOSIDASE 1"/>
    <property type="match status" value="1"/>
</dbReference>
<evidence type="ECO:0000313" key="9">
    <source>
        <dbReference type="EMBL" id="KAK1411407.1"/>
    </source>
</evidence>
<dbReference type="FunFam" id="2.60.40.1180:FF:000008">
    <property type="entry name" value="Alpha-galactosidase"/>
    <property type="match status" value="1"/>
</dbReference>
<dbReference type="EMBL" id="JAUHHV010000010">
    <property type="protein sequence ID" value="KAK1411407.1"/>
    <property type="molecule type" value="Genomic_DNA"/>
</dbReference>
<evidence type="ECO:0000256" key="3">
    <source>
        <dbReference type="ARBA" id="ARBA00012755"/>
    </source>
</evidence>
<reference evidence="9" key="1">
    <citation type="journal article" date="2023" name="bioRxiv">
        <title>Improved chromosome-level genome assembly for marigold (Tagetes erecta).</title>
        <authorList>
            <person name="Jiang F."/>
            <person name="Yuan L."/>
            <person name="Wang S."/>
            <person name="Wang H."/>
            <person name="Xu D."/>
            <person name="Wang A."/>
            <person name="Fan W."/>
        </authorList>
    </citation>
    <scope>NUCLEOTIDE SEQUENCE</scope>
    <source>
        <strain evidence="9">WSJ</strain>
        <tissue evidence="9">Leaf</tissue>
    </source>
</reference>
<comment type="caution">
    <text evidence="9">The sequence shown here is derived from an EMBL/GenBank/DDBJ whole genome shotgun (WGS) entry which is preliminary data.</text>
</comment>
<evidence type="ECO:0000256" key="1">
    <source>
        <dbReference type="ARBA" id="ARBA00001255"/>
    </source>
</evidence>
<comment type="catalytic activity">
    <reaction evidence="1">
        <text>Hydrolysis of terminal, non-reducing alpha-D-galactose residues in alpha-D-galactosides, including galactose oligosaccharides, galactomannans and galactolipids.</text>
        <dbReference type="EC" id="3.2.1.22"/>
    </reaction>
</comment>
<dbReference type="InterPro" id="IPR013780">
    <property type="entry name" value="Glyco_hydro_b"/>
</dbReference>
<evidence type="ECO:0000256" key="7">
    <source>
        <dbReference type="ARBA" id="ARBA00023295"/>
    </source>
</evidence>
<protein>
    <recommendedName>
        <fullName evidence="3">alpha-galactosidase</fullName>
        <ecNumber evidence="3">3.2.1.22</ecNumber>
    </recommendedName>
</protein>
<evidence type="ECO:0000256" key="4">
    <source>
        <dbReference type="ARBA" id="ARBA00022729"/>
    </source>
</evidence>
<dbReference type="InterPro" id="IPR041233">
    <property type="entry name" value="Melibiase_C"/>
</dbReference>
<evidence type="ECO:0000313" key="10">
    <source>
        <dbReference type="Proteomes" id="UP001229421"/>
    </source>
</evidence>
<dbReference type="Gene3D" id="2.60.40.1180">
    <property type="entry name" value="Golgi alpha-mannosidase II"/>
    <property type="match status" value="1"/>
</dbReference>
<evidence type="ECO:0000259" key="8">
    <source>
        <dbReference type="Pfam" id="PF17801"/>
    </source>
</evidence>
<accession>A0AAD8NJP3</accession>
<dbReference type="Proteomes" id="UP001229421">
    <property type="component" value="Unassembled WGS sequence"/>
</dbReference>
<feature type="domain" description="Alpha galactosidase C-terminal" evidence="8">
    <location>
        <begin position="2"/>
        <end position="79"/>
    </location>
</feature>